<gene>
    <name evidence="5" type="ORF">A0U92_03650</name>
</gene>
<sequence length="370" mass="37957">MPYARPTLTDLRQLVVQDIQNGGIPGVVTLMRFSVLWVIAMAQAGLAHLHYGYLDWISKQAVPWTATDEDLEAWGALKSIYRKEAARATGAIAFTISSDADIPVGTAIVAGGVDVVTTADSVISGTTATVSCAASEAGASGNVALGAVATLSSPIAGVQTTGTVAIAFTGGADDEEDDNLRDRIMAAYAKGGENGSSADYVSWAEAVSGVTRAWVNPLGAGAGTVVVYVMLDSARSADSGFPQGTDGAASAESRYQAATGDQLLVANAIYTKRPVTALVIVCSPVAQTVNFVVSDLGNDNTSDNQASITAALQDMFRRLSAPGGTIHPNYWNEAIAAIGLDQFNVTSPSVPVSASSTGSMPVLGTIEFAS</sequence>
<dbReference type="InterPro" id="IPR006949">
    <property type="entry name" value="Barrel_Baseplate_J-like"/>
</dbReference>
<feature type="domain" description="Baseplate protein J-like barrel" evidence="2">
    <location>
        <begin position="93"/>
        <end position="171"/>
    </location>
</feature>
<dbReference type="RefSeq" id="WP_077814230.1">
    <property type="nucleotide sequence ID" value="NZ_CP014692.1"/>
</dbReference>
<evidence type="ECO:0000259" key="4">
    <source>
        <dbReference type="Pfam" id="PF26079"/>
    </source>
</evidence>
<evidence type="ECO:0000256" key="1">
    <source>
        <dbReference type="ARBA" id="ARBA00038087"/>
    </source>
</evidence>
<protein>
    <submittedName>
        <fullName evidence="5">Uncharacterized protein</fullName>
    </submittedName>
</protein>
<dbReference type="EMBL" id="CP014692">
    <property type="protein sequence ID" value="AQS86236.1"/>
    <property type="molecule type" value="Genomic_DNA"/>
</dbReference>
<dbReference type="InterPro" id="IPR058530">
    <property type="entry name" value="Baseplate_J-like_C"/>
</dbReference>
<evidence type="ECO:0000259" key="2">
    <source>
        <dbReference type="Pfam" id="PF04865"/>
    </source>
</evidence>
<dbReference type="Pfam" id="PF26078">
    <property type="entry name" value="Baseplate_J_M"/>
    <property type="match status" value="1"/>
</dbReference>
<dbReference type="InterPro" id="IPR058531">
    <property type="entry name" value="Baseplate_J_M"/>
</dbReference>
<dbReference type="PANTHER" id="PTHR37829:SF3">
    <property type="entry name" value="PROTEIN JAYE-RELATED"/>
    <property type="match status" value="1"/>
</dbReference>
<keyword evidence="6" id="KW-1185">Reference proteome</keyword>
<evidence type="ECO:0000259" key="3">
    <source>
        <dbReference type="Pfam" id="PF26078"/>
    </source>
</evidence>
<reference evidence="5 6" key="1">
    <citation type="submission" date="2016-03" db="EMBL/GenBank/DDBJ databases">
        <title>Acetic acid bacteria sequencing.</title>
        <authorList>
            <person name="Brandt J."/>
            <person name="Jakob F."/>
            <person name="Vogel R.F."/>
        </authorList>
    </citation>
    <scope>NUCLEOTIDE SEQUENCE [LARGE SCALE GENOMIC DNA]</scope>
    <source>
        <strain evidence="5 6">TMW2.1153</strain>
    </source>
</reference>
<dbReference type="Pfam" id="PF04865">
    <property type="entry name" value="Baseplate_J"/>
    <property type="match status" value="1"/>
</dbReference>
<accession>A0A1U9KKG7</accession>
<organism evidence="5 6">
    <name type="scientific">Acetobacter aceti</name>
    <dbReference type="NCBI Taxonomy" id="435"/>
    <lineage>
        <taxon>Bacteria</taxon>
        <taxon>Pseudomonadati</taxon>
        <taxon>Pseudomonadota</taxon>
        <taxon>Alphaproteobacteria</taxon>
        <taxon>Acetobacterales</taxon>
        <taxon>Acetobacteraceae</taxon>
        <taxon>Acetobacter</taxon>
        <taxon>Acetobacter subgen. Acetobacter</taxon>
    </lineage>
</organism>
<dbReference type="PANTHER" id="PTHR37829">
    <property type="entry name" value="PHAGE-LIKE ELEMENT PBSX PROTEIN XKDT"/>
    <property type="match status" value="1"/>
</dbReference>
<comment type="similarity">
    <text evidence="1">Belongs to the Mu gp47/PBSX XkdT family.</text>
</comment>
<proteinExistence type="inferred from homology"/>
<dbReference type="AlphaFoldDB" id="A0A1U9KKG7"/>
<dbReference type="KEGG" id="aace:A0U92_03650"/>
<evidence type="ECO:0000313" key="6">
    <source>
        <dbReference type="Proteomes" id="UP000188937"/>
    </source>
</evidence>
<dbReference type="STRING" id="435.A0U92_03650"/>
<dbReference type="OrthoDB" id="7565172at2"/>
<evidence type="ECO:0000313" key="5">
    <source>
        <dbReference type="EMBL" id="AQS86236.1"/>
    </source>
</evidence>
<dbReference type="InterPro" id="IPR052399">
    <property type="entry name" value="Phage_Baseplate_Assmbl_Protein"/>
</dbReference>
<feature type="domain" description="Baseplate J-like central" evidence="3">
    <location>
        <begin position="194"/>
        <end position="283"/>
    </location>
</feature>
<name>A0A1U9KKG7_ACEAC</name>
<feature type="domain" description="Baseplate J-like C-terminal" evidence="4">
    <location>
        <begin position="302"/>
        <end position="368"/>
    </location>
</feature>
<dbReference type="Proteomes" id="UP000188937">
    <property type="component" value="Chromosome"/>
</dbReference>
<dbReference type="Pfam" id="PF26079">
    <property type="entry name" value="Baseplate_J_C"/>
    <property type="match status" value="1"/>
</dbReference>